<proteinExistence type="predicted"/>
<dbReference type="EMBL" id="JAAMPC010000005">
    <property type="protein sequence ID" value="KAG2310881.1"/>
    <property type="molecule type" value="Genomic_DNA"/>
</dbReference>
<dbReference type="OrthoDB" id="1926629at2759"/>
<keyword evidence="2" id="KW-1185">Reference proteome</keyword>
<dbReference type="Proteomes" id="UP000886595">
    <property type="component" value="Unassembled WGS sequence"/>
</dbReference>
<evidence type="ECO:0000313" key="1">
    <source>
        <dbReference type="EMBL" id="KAG2310881.1"/>
    </source>
</evidence>
<organism evidence="1 2">
    <name type="scientific">Brassica carinata</name>
    <name type="common">Ethiopian mustard</name>
    <name type="synonym">Abyssinian cabbage</name>
    <dbReference type="NCBI Taxonomy" id="52824"/>
    <lineage>
        <taxon>Eukaryota</taxon>
        <taxon>Viridiplantae</taxon>
        <taxon>Streptophyta</taxon>
        <taxon>Embryophyta</taxon>
        <taxon>Tracheophyta</taxon>
        <taxon>Spermatophyta</taxon>
        <taxon>Magnoliopsida</taxon>
        <taxon>eudicotyledons</taxon>
        <taxon>Gunneridae</taxon>
        <taxon>Pentapetalae</taxon>
        <taxon>rosids</taxon>
        <taxon>malvids</taxon>
        <taxon>Brassicales</taxon>
        <taxon>Brassicaceae</taxon>
        <taxon>Brassiceae</taxon>
        <taxon>Brassica</taxon>
    </lineage>
</organism>
<sequence length="116" mass="13372">MLPREVQALVVQRVAHNSFQDFYRLCVSCKAMRALADEDMVYASFDLFKHPSYFRVRSSLLRRCFREGNPSALHIMGVEYFFRHEGHEEDLRLLRALADAGSGGVVYLCNDKEAIL</sequence>
<dbReference type="AlphaFoldDB" id="A0A8X7VGN6"/>
<dbReference type="PANTHER" id="PTHR33784:SF35">
    <property type="entry name" value="(RAPE) HYPOTHETICAL PROTEIN"/>
    <property type="match status" value="1"/>
</dbReference>
<name>A0A8X7VGN6_BRACI</name>
<evidence type="ECO:0008006" key="3">
    <source>
        <dbReference type="Google" id="ProtNLM"/>
    </source>
</evidence>
<comment type="caution">
    <text evidence="1">The sequence shown here is derived from an EMBL/GenBank/DDBJ whole genome shotgun (WGS) entry which is preliminary data.</text>
</comment>
<dbReference type="PANTHER" id="PTHR33784">
    <property type="entry name" value="OS05G0482100 PROTEIN"/>
    <property type="match status" value="1"/>
</dbReference>
<dbReference type="InterPro" id="IPR040338">
    <property type="entry name" value="At1g67623-like"/>
</dbReference>
<protein>
    <recommendedName>
        <fullName evidence="3">F-box domain-containing protein</fullName>
    </recommendedName>
</protein>
<gene>
    <name evidence="1" type="ORF">Bca52824_022438</name>
</gene>
<evidence type="ECO:0000313" key="2">
    <source>
        <dbReference type="Proteomes" id="UP000886595"/>
    </source>
</evidence>
<reference evidence="1 2" key="1">
    <citation type="submission" date="2020-02" db="EMBL/GenBank/DDBJ databases">
        <authorList>
            <person name="Ma Q."/>
            <person name="Huang Y."/>
            <person name="Song X."/>
            <person name="Pei D."/>
        </authorList>
    </citation>
    <scope>NUCLEOTIDE SEQUENCE [LARGE SCALE GENOMIC DNA]</scope>
    <source>
        <strain evidence="1">Sxm20200214</strain>
        <tissue evidence="1">Leaf</tissue>
    </source>
</reference>
<accession>A0A8X7VGN6</accession>